<dbReference type="EMBL" id="BQNJ01000003">
    <property type="protein sequence ID" value="GKH04792.1"/>
    <property type="molecule type" value="Genomic_DNA"/>
</dbReference>
<dbReference type="NCBIfam" id="NF046089">
    <property type="entry name" value="CD3337_EF1877"/>
    <property type="match status" value="1"/>
</dbReference>
<dbReference type="EMBL" id="QSSQ01000044">
    <property type="protein sequence ID" value="RGL95792.1"/>
    <property type="molecule type" value="Genomic_DNA"/>
</dbReference>
<feature type="region of interest" description="Disordered" evidence="1">
    <location>
        <begin position="453"/>
        <end position="502"/>
    </location>
</feature>
<feature type="transmembrane region" description="Helical" evidence="2">
    <location>
        <begin position="270"/>
        <end position="289"/>
    </location>
</feature>
<feature type="compositionally biased region" description="Polar residues" evidence="1">
    <location>
        <begin position="749"/>
        <end position="759"/>
    </location>
</feature>
<dbReference type="Proteomes" id="UP001055091">
    <property type="component" value="Unassembled WGS sequence"/>
</dbReference>
<dbReference type="RefSeq" id="WP_117634724.1">
    <property type="nucleotide sequence ID" value="NZ_BQNJ01000003.1"/>
</dbReference>
<evidence type="ECO:0000313" key="5">
    <source>
        <dbReference type="EMBL" id="RGL95792.1"/>
    </source>
</evidence>
<evidence type="ECO:0000256" key="1">
    <source>
        <dbReference type="SAM" id="MobiDB-lite"/>
    </source>
</evidence>
<feature type="transmembrane region" description="Helical" evidence="2">
    <location>
        <begin position="146"/>
        <end position="165"/>
    </location>
</feature>
<reference evidence="5 6" key="1">
    <citation type="submission" date="2018-08" db="EMBL/GenBank/DDBJ databases">
        <title>A genome reference for cultivated species of the human gut microbiota.</title>
        <authorList>
            <person name="Zou Y."/>
            <person name="Xue W."/>
            <person name="Luo G."/>
        </authorList>
    </citation>
    <scope>NUCLEOTIDE SEQUENCE [LARGE SCALE GENOMIC DNA]</scope>
    <source>
        <strain evidence="5 6">TF05-11AC</strain>
    </source>
</reference>
<gene>
    <name evidence="4" type="ORF">CE91St55_67730</name>
    <name evidence="5" type="ORF">DXC39_27535</name>
</gene>
<evidence type="ECO:0000256" key="3">
    <source>
        <dbReference type="SAM" id="SignalP"/>
    </source>
</evidence>
<feature type="region of interest" description="Disordered" evidence="1">
    <location>
        <begin position="532"/>
        <end position="806"/>
    </location>
</feature>
<accession>A0A3E4TUT6</accession>
<feature type="transmembrane region" description="Helical" evidence="2">
    <location>
        <begin position="363"/>
        <end position="382"/>
    </location>
</feature>
<evidence type="ECO:0000313" key="6">
    <source>
        <dbReference type="Proteomes" id="UP000261257"/>
    </source>
</evidence>
<organism evidence="5 6">
    <name type="scientific">Hungatella hathewayi</name>
    <dbReference type="NCBI Taxonomy" id="154046"/>
    <lineage>
        <taxon>Bacteria</taxon>
        <taxon>Bacillati</taxon>
        <taxon>Bacillota</taxon>
        <taxon>Clostridia</taxon>
        <taxon>Lachnospirales</taxon>
        <taxon>Lachnospiraceae</taxon>
        <taxon>Hungatella</taxon>
    </lineage>
</organism>
<feature type="compositionally biased region" description="Polar residues" evidence="1">
    <location>
        <begin position="680"/>
        <end position="689"/>
    </location>
</feature>
<comment type="caution">
    <text evidence="5">The sequence shown here is derived from an EMBL/GenBank/DDBJ whole genome shotgun (WGS) entry which is preliminary data.</text>
</comment>
<evidence type="ECO:0008006" key="7">
    <source>
        <dbReference type="Google" id="ProtNLM"/>
    </source>
</evidence>
<feature type="compositionally biased region" description="Basic and acidic residues" evidence="1">
    <location>
        <begin position="659"/>
        <end position="669"/>
    </location>
</feature>
<keyword evidence="2" id="KW-0812">Transmembrane</keyword>
<feature type="signal peptide" evidence="3">
    <location>
        <begin position="1"/>
        <end position="25"/>
    </location>
</feature>
<evidence type="ECO:0000313" key="4">
    <source>
        <dbReference type="EMBL" id="GKH04792.1"/>
    </source>
</evidence>
<dbReference type="AlphaFoldDB" id="A0A3E4TUT6"/>
<name>A0A3E4TUT6_9FIRM</name>
<feature type="compositionally biased region" description="Basic and acidic residues" evidence="1">
    <location>
        <begin position="785"/>
        <end position="806"/>
    </location>
</feature>
<keyword evidence="2" id="KW-1133">Transmembrane helix</keyword>
<protein>
    <recommendedName>
        <fullName evidence="7">Conjugative transposon protein</fullName>
    </recommendedName>
</protein>
<proteinExistence type="predicted"/>
<feature type="compositionally biased region" description="Basic and acidic residues" evidence="1">
    <location>
        <begin position="469"/>
        <end position="485"/>
    </location>
</feature>
<reference evidence="4" key="2">
    <citation type="submission" date="2022-01" db="EMBL/GenBank/DDBJ databases">
        <title>Novel bile acid biosynthetic pathways are enriched in the microbiome of centenarians.</title>
        <authorList>
            <person name="Sato Y."/>
            <person name="Atarashi K."/>
            <person name="Plichta R.D."/>
            <person name="Arai Y."/>
            <person name="Sasajima S."/>
            <person name="Kearney M.S."/>
            <person name="Suda W."/>
            <person name="Takeshita K."/>
            <person name="Sasaki T."/>
            <person name="Okamoto S."/>
            <person name="Skelly N.A."/>
            <person name="Okamura Y."/>
            <person name="Vlamakis H."/>
            <person name="Li Y."/>
            <person name="Tanoue T."/>
            <person name="Takei H."/>
            <person name="Nittono H."/>
            <person name="Narushima S."/>
            <person name="Irie J."/>
            <person name="Itoh H."/>
            <person name="Moriya K."/>
            <person name="Sugiura Y."/>
            <person name="Suematsu M."/>
            <person name="Moritoki N."/>
            <person name="Shibata S."/>
            <person name="Littman R.D."/>
            <person name="Fischbach A.M."/>
            <person name="Uwamino Y."/>
            <person name="Inoue T."/>
            <person name="Honda A."/>
            <person name="Hattori M."/>
            <person name="Murai T."/>
            <person name="Xavier J.R."/>
            <person name="Hirose N."/>
            <person name="Honda K."/>
        </authorList>
    </citation>
    <scope>NUCLEOTIDE SEQUENCE</scope>
    <source>
        <strain evidence="4">CE91-St55</strain>
    </source>
</reference>
<feature type="transmembrane region" description="Helical" evidence="2">
    <location>
        <begin position="337"/>
        <end position="357"/>
    </location>
</feature>
<sequence length="806" mass="90131">MKKITVAFLMALVICIFCIPTKTYASSGIMISDELDDLEGDGKYVGSEYRNNYQLDVEKLGVTEVAEKALNALANIVFSVISCLGFLTVAIFYHALSFDLAALLQPQIDSIQLALHDSVFTPLLQVALMGAIVLAITKYARRDFSGLLGQLGKVIFIMVLSLMIVRDSATLLSYATSVTKSVSVSILTGISGTNVESNINNYSASAAGILWVSLVHEPWKSLEFGEYDYTSEDVEFFLSTSSEKERADRVEEMMEGDSGPFAKGRSATRIGQGLIILITMSVKCVVYMLVAIMYIVFQLIAVFFTMMAPLILLLALIPGYDFEILGIWVRKIIETQIGVLIITFLMGVMIMIDGLLYNLASEMGWFVVLILQIGASLGLYVFRGQIFSAFNYAQRGVQNPWLVKRDLARSGNPYPGIERLYMQAQNTMRYRRKKPQANKEYTTQEILGRQMEDQGWQPDPMGGQSQQDNRYDRQRDGQDRQRRLESSGGSHNRQNNQVGGQNQQLIEDAGIRGESYYASRAVTDNWHDIWNSAEPVNRPRTTDKSRKSNRRPILTEAEMGLQRPQMAHTALESDQAEPKSRMEEKGLKKENYVEDEVVRPVTTPTTQRKPADAALAVRAAQQQVKKRRPEPISSSEIGTEEKTEQPRRDSNTAALERPTTAEHIKKHETITAAQEFGSEMGNSKNNEISQPRPVMKPGSAEVDKSSTVNYMPQENEIPADRPHSQDNQEKIKRPNIGQVAPEPELKQPGQPSGRLQTETQVKRPSMQNYTGNKDGSAMKTGVRGRHTEKTPLKASRIHSDGFKIKK</sequence>
<feature type="transmembrane region" description="Helical" evidence="2">
    <location>
        <begin position="295"/>
        <end position="317"/>
    </location>
</feature>
<feature type="transmembrane region" description="Helical" evidence="2">
    <location>
        <begin position="76"/>
        <end position="98"/>
    </location>
</feature>
<feature type="compositionally biased region" description="Basic and acidic residues" evidence="1">
    <location>
        <begin position="576"/>
        <end position="598"/>
    </location>
</feature>
<feature type="transmembrane region" description="Helical" evidence="2">
    <location>
        <begin position="119"/>
        <end position="140"/>
    </location>
</feature>
<feature type="compositionally biased region" description="Low complexity" evidence="1">
    <location>
        <begin position="492"/>
        <end position="502"/>
    </location>
</feature>
<dbReference type="Proteomes" id="UP000261257">
    <property type="component" value="Unassembled WGS sequence"/>
</dbReference>
<evidence type="ECO:0000256" key="2">
    <source>
        <dbReference type="SAM" id="Phobius"/>
    </source>
</evidence>
<feature type="chain" id="PRO_5042362805" description="Conjugative transposon protein" evidence="3">
    <location>
        <begin position="26"/>
        <end position="806"/>
    </location>
</feature>
<feature type="compositionally biased region" description="Basic and acidic residues" evidence="1">
    <location>
        <begin position="639"/>
        <end position="650"/>
    </location>
</feature>
<feature type="compositionally biased region" description="Basic and acidic residues" evidence="1">
    <location>
        <begin position="718"/>
        <end position="732"/>
    </location>
</feature>
<dbReference type="InterPro" id="IPR058112">
    <property type="entry name" value="CD3337_EF1877-like"/>
</dbReference>
<feature type="compositionally biased region" description="Low complexity" evidence="1">
    <location>
        <begin position="599"/>
        <end position="623"/>
    </location>
</feature>
<keyword evidence="3" id="KW-0732">Signal</keyword>
<keyword evidence="2" id="KW-0472">Membrane</keyword>